<feature type="domain" description="Putative oxidoreductase/dehydrogenase Rossmann-like" evidence="1">
    <location>
        <begin position="5"/>
        <end position="123"/>
    </location>
</feature>
<comment type="caution">
    <text evidence="3">The sequence shown here is derived from an EMBL/GenBank/DDBJ whole genome shotgun (WGS) entry which is preliminary data.</text>
</comment>
<dbReference type="OrthoDB" id="8650434at2"/>
<evidence type="ECO:0000259" key="2">
    <source>
        <dbReference type="Pfam" id="PF10728"/>
    </source>
</evidence>
<organism evidence="3 4">
    <name type="scientific">Amnibacterium setariae</name>
    <dbReference type="NCBI Taxonomy" id="2306585"/>
    <lineage>
        <taxon>Bacteria</taxon>
        <taxon>Bacillati</taxon>
        <taxon>Actinomycetota</taxon>
        <taxon>Actinomycetes</taxon>
        <taxon>Micrococcales</taxon>
        <taxon>Microbacteriaceae</taxon>
        <taxon>Amnibacterium</taxon>
    </lineage>
</organism>
<keyword evidence="4" id="KW-1185">Reference proteome</keyword>
<reference evidence="4" key="1">
    <citation type="submission" date="2018-09" db="EMBL/GenBank/DDBJ databases">
        <authorList>
            <person name="Kim I."/>
        </authorList>
    </citation>
    <scope>NUCLEOTIDE SEQUENCE [LARGE SCALE GENOMIC DNA]</scope>
    <source>
        <strain evidence="4">DD4a</strain>
    </source>
</reference>
<dbReference type="Pfam" id="PF10728">
    <property type="entry name" value="DUF2520"/>
    <property type="match status" value="1"/>
</dbReference>
<dbReference type="RefSeq" id="WP_119480603.1">
    <property type="nucleotide sequence ID" value="NZ_QXTG01000001.1"/>
</dbReference>
<evidence type="ECO:0000313" key="4">
    <source>
        <dbReference type="Proteomes" id="UP000265742"/>
    </source>
</evidence>
<feature type="domain" description="DUF2520" evidence="2">
    <location>
        <begin position="142"/>
        <end position="222"/>
    </location>
</feature>
<dbReference type="InterPro" id="IPR036291">
    <property type="entry name" value="NAD(P)-bd_dom_sf"/>
</dbReference>
<dbReference type="EMBL" id="QXTG01000001">
    <property type="protein sequence ID" value="RIX30240.1"/>
    <property type="molecule type" value="Genomic_DNA"/>
</dbReference>
<sequence length="235" mass="23829">MRPAGRLGVGVVGAGRVGPVLGAALAGAGHALIGIAAVSQQSRDRADAMLPGVPVLTVPEVVERSELVLLAVPDDELPGLVDGLAEAGVWVGGQLVVHTSPRYGTDVLLPAVRRGAIPVALAPAMAFTGTSVDLARLREARCAVTAPAPVLPIGQALAVEMGCEPVVVAEEDRAAWATALDEAVRPLEQALRAASAALARLGIDEPDAVLGPVARSALERALLSARRAGREDDGA</sequence>
<accession>A0A3A1U1M5</accession>
<dbReference type="InterPro" id="IPR018931">
    <property type="entry name" value="DUF2520"/>
</dbReference>
<dbReference type="Gene3D" id="3.40.50.720">
    <property type="entry name" value="NAD(P)-binding Rossmann-like Domain"/>
    <property type="match status" value="1"/>
</dbReference>
<dbReference type="PANTHER" id="PTHR40459">
    <property type="entry name" value="CONSERVED HYPOTHETICAL ALANINE AND LEUCINE RICH PROTEIN"/>
    <property type="match status" value="1"/>
</dbReference>
<evidence type="ECO:0000259" key="1">
    <source>
        <dbReference type="Pfam" id="PF10727"/>
    </source>
</evidence>
<dbReference type="InterPro" id="IPR019665">
    <property type="entry name" value="OxRdtase/DH_put_Rossmann_dom"/>
</dbReference>
<dbReference type="SUPFAM" id="SSF51735">
    <property type="entry name" value="NAD(P)-binding Rossmann-fold domains"/>
    <property type="match status" value="1"/>
</dbReference>
<dbReference type="AlphaFoldDB" id="A0A3A1U1M5"/>
<dbReference type="PANTHER" id="PTHR40459:SF1">
    <property type="entry name" value="CONSERVED HYPOTHETICAL ALANINE AND LEUCINE RICH PROTEIN"/>
    <property type="match status" value="1"/>
</dbReference>
<name>A0A3A1U1M5_9MICO</name>
<dbReference type="Pfam" id="PF10727">
    <property type="entry name" value="Rossmann-like"/>
    <property type="match status" value="1"/>
</dbReference>
<protein>
    <submittedName>
        <fullName evidence="3">DUF2520 domain-containing protein</fullName>
    </submittedName>
</protein>
<gene>
    <name evidence="3" type="ORF">D1781_02000</name>
</gene>
<proteinExistence type="predicted"/>
<evidence type="ECO:0000313" key="3">
    <source>
        <dbReference type="EMBL" id="RIX30240.1"/>
    </source>
</evidence>
<dbReference type="Proteomes" id="UP000265742">
    <property type="component" value="Unassembled WGS sequence"/>
</dbReference>